<name>A0A7S4W6K3_9STRA</name>
<gene>
    <name evidence="2" type="ORF">DBRI00130_LOCUS39442</name>
</gene>
<organism evidence="2">
    <name type="scientific">Ditylum brightwellii</name>
    <dbReference type="NCBI Taxonomy" id="49249"/>
    <lineage>
        <taxon>Eukaryota</taxon>
        <taxon>Sar</taxon>
        <taxon>Stramenopiles</taxon>
        <taxon>Ochrophyta</taxon>
        <taxon>Bacillariophyta</taxon>
        <taxon>Mediophyceae</taxon>
        <taxon>Lithodesmiophycidae</taxon>
        <taxon>Lithodesmiales</taxon>
        <taxon>Lithodesmiaceae</taxon>
        <taxon>Ditylum</taxon>
    </lineage>
</organism>
<proteinExistence type="predicted"/>
<feature type="chain" id="PRO_5030912423" description="NAD(P)-binding domain-containing protein" evidence="1">
    <location>
        <begin position="22"/>
        <end position="214"/>
    </location>
</feature>
<keyword evidence="1" id="KW-0732">Signal</keyword>
<dbReference type="EMBL" id="HBNS01054355">
    <property type="protein sequence ID" value="CAE4656416.1"/>
    <property type="molecule type" value="Transcribed_RNA"/>
</dbReference>
<evidence type="ECO:0000313" key="2">
    <source>
        <dbReference type="EMBL" id="CAE4656416.1"/>
    </source>
</evidence>
<protein>
    <recommendedName>
        <fullName evidence="3">NAD(P)-binding domain-containing protein</fullName>
    </recommendedName>
</protein>
<dbReference type="AlphaFoldDB" id="A0A7S4W6K3"/>
<reference evidence="2" key="1">
    <citation type="submission" date="2021-01" db="EMBL/GenBank/DDBJ databases">
        <authorList>
            <person name="Corre E."/>
            <person name="Pelletier E."/>
            <person name="Niang G."/>
            <person name="Scheremetjew M."/>
            <person name="Finn R."/>
            <person name="Kale V."/>
            <person name="Holt S."/>
            <person name="Cochrane G."/>
            <person name="Meng A."/>
            <person name="Brown T."/>
            <person name="Cohen L."/>
        </authorList>
    </citation>
    <scope>NUCLEOTIDE SEQUENCE</scope>
    <source>
        <strain evidence="2">GSO104</strain>
    </source>
</reference>
<evidence type="ECO:0000256" key="1">
    <source>
        <dbReference type="SAM" id="SignalP"/>
    </source>
</evidence>
<accession>A0A7S4W6K3</accession>
<feature type="signal peptide" evidence="1">
    <location>
        <begin position="1"/>
        <end position="21"/>
    </location>
</feature>
<evidence type="ECO:0008006" key="3">
    <source>
        <dbReference type="Google" id="ProtNLM"/>
    </source>
</evidence>
<sequence>MQQFSFLLFLLCSTLLTSVKALNILVPGGTGTIAKELFPVLSSHKITVLTRNAFLAATPTRVSSDFGHLGSSFLSANPHVSLRDWDGGDLLDIVGQDWMGWQQDTLPKADIILNLVGGGYTEQRVMATERLVRESLSFAPTDVAFITVSPTEEDIKVHSKGMYPTKLKRLQLCEDMVTQNCRGETYCLRCDMFDTKALCEQICEVVGKIEKSKE</sequence>